<gene>
    <name evidence="1" type="ORF">LWC34_38915</name>
</gene>
<evidence type="ECO:0000313" key="1">
    <source>
        <dbReference type="EMBL" id="MCE7008742.1"/>
    </source>
</evidence>
<dbReference type="EMBL" id="JAJVCN010000003">
    <property type="protein sequence ID" value="MCE7008742.1"/>
    <property type="molecule type" value="Genomic_DNA"/>
</dbReference>
<proteinExistence type="predicted"/>
<sequence length="76" mass="8855">MHDSTSGVAILTDPQPRSWEWDVYYTTHDWLRLGVTEAARSRVEVLADTYLEAQRLAIWMVICRSGFYVTRADFVM</sequence>
<comment type="caution">
    <text evidence="1">The sequence shown here is derived from an EMBL/GenBank/DDBJ whole genome shotgun (WGS) entry which is preliminary data.</text>
</comment>
<evidence type="ECO:0000313" key="2">
    <source>
        <dbReference type="Proteomes" id="UP001521150"/>
    </source>
</evidence>
<protein>
    <submittedName>
        <fullName evidence="1">Uncharacterized protein</fullName>
    </submittedName>
</protein>
<organism evidence="1 2">
    <name type="scientific">Kibdelosporangium philippinense</name>
    <dbReference type="NCBI Taxonomy" id="211113"/>
    <lineage>
        <taxon>Bacteria</taxon>
        <taxon>Bacillati</taxon>
        <taxon>Actinomycetota</taxon>
        <taxon>Actinomycetes</taxon>
        <taxon>Pseudonocardiales</taxon>
        <taxon>Pseudonocardiaceae</taxon>
        <taxon>Kibdelosporangium</taxon>
    </lineage>
</organism>
<dbReference type="RefSeq" id="WP_233730213.1">
    <property type="nucleotide sequence ID" value="NZ_JAJVCN010000003.1"/>
</dbReference>
<keyword evidence="2" id="KW-1185">Reference proteome</keyword>
<dbReference type="Proteomes" id="UP001521150">
    <property type="component" value="Unassembled WGS sequence"/>
</dbReference>
<name>A0ABS8ZSD9_9PSEU</name>
<reference evidence="1 2" key="1">
    <citation type="submission" date="2021-12" db="EMBL/GenBank/DDBJ databases">
        <title>Genome sequence of Kibdelosporangium philippinense ATCC 49844.</title>
        <authorList>
            <person name="Fedorov E.A."/>
            <person name="Omeragic M."/>
            <person name="Shalygina K.F."/>
            <person name="Maclea K.S."/>
        </authorList>
    </citation>
    <scope>NUCLEOTIDE SEQUENCE [LARGE SCALE GENOMIC DNA]</scope>
    <source>
        <strain evidence="1 2">ATCC 49844</strain>
    </source>
</reference>
<accession>A0ABS8ZSD9</accession>